<evidence type="ECO:0000313" key="2">
    <source>
        <dbReference type="Proteomes" id="UP001380290"/>
    </source>
</evidence>
<dbReference type="Pfam" id="PF11319">
    <property type="entry name" value="VasI"/>
    <property type="match status" value="1"/>
</dbReference>
<evidence type="ECO:0000313" key="1">
    <source>
        <dbReference type="EMBL" id="MEJ5861958.1"/>
    </source>
</evidence>
<keyword evidence="2" id="KW-1185">Reference proteome</keyword>
<dbReference type="RefSeq" id="WP_339598072.1">
    <property type="nucleotide sequence ID" value="NZ_JBBHLC010000003.1"/>
</dbReference>
<protein>
    <submittedName>
        <fullName evidence="1">Type VI secretion system-associated protein VasI</fullName>
    </submittedName>
</protein>
<reference evidence="1 2" key="1">
    <citation type="submission" date="2024-02" db="EMBL/GenBank/DDBJ databases">
        <title>Identification of pathogenicity and growth-promoting function of Pseudomonas putida variant.</title>
        <authorList>
            <person name="Sun J."/>
        </authorList>
    </citation>
    <scope>NUCLEOTIDE SEQUENCE [LARGE SCALE GENOMIC DNA]</scope>
    <source>
        <strain evidence="1 2">A03</strain>
    </source>
</reference>
<dbReference type="EMBL" id="JBBHLC010000003">
    <property type="protein sequence ID" value="MEJ5861958.1"/>
    <property type="molecule type" value="Genomic_DNA"/>
</dbReference>
<name>A0ABU8QMS5_9PSED</name>
<proteinExistence type="predicted"/>
<dbReference type="InterPro" id="IPR017738">
    <property type="entry name" value="T6SS-assoc_VCA0118"/>
</dbReference>
<dbReference type="Proteomes" id="UP001380290">
    <property type="component" value="Unassembled WGS sequence"/>
</dbReference>
<organism evidence="1 2">
    <name type="scientific">Pseudomonas farsensis</name>
    <dbReference type="NCBI Taxonomy" id="2745492"/>
    <lineage>
        <taxon>Bacteria</taxon>
        <taxon>Pseudomonadati</taxon>
        <taxon>Pseudomonadota</taxon>
        <taxon>Gammaproteobacteria</taxon>
        <taxon>Pseudomonadales</taxon>
        <taxon>Pseudomonadaceae</taxon>
        <taxon>Pseudomonas</taxon>
    </lineage>
</organism>
<gene>
    <name evidence="1" type="primary">vasI</name>
    <name evidence="1" type="ORF">V7S98_01835</name>
</gene>
<dbReference type="NCBIfam" id="TIGR03360">
    <property type="entry name" value="VI_minor_1"/>
    <property type="match status" value="1"/>
</dbReference>
<sequence length="230" mass="24885">MRCFAEVRVLKRTNLDMNYRCAYGASLLSLLVVDVALASAGRDCRHIVSSLERLACFDEVAGTPGRVAPPQQPFAGLHAPSHSRVMANEGRRGEHDLTFLSNAAEPGASDGLMISAPAIASATPQTYLAISCVQNISRLQLISGRAIDARWVRVQLQGERNATSATAWQVMENGQVLDAGRGLPAIEQIKQLIGAHRIRVLSDNPQMDGLTFDAQGLDPLINQARSACRW</sequence>
<accession>A0ABU8QMS5</accession>
<comment type="caution">
    <text evidence="1">The sequence shown here is derived from an EMBL/GenBank/DDBJ whole genome shotgun (WGS) entry which is preliminary data.</text>
</comment>